<evidence type="ECO:0000313" key="12">
    <source>
        <dbReference type="JaponicusDB" id="SJAG_02455"/>
    </source>
</evidence>
<feature type="compositionally biased region" description="Polar residues" evidence="9">
    <location>
        <begin position="65"/>
        <end position="77"/>
    </location>
</feature>
<dbReference type="GO" id="GO:0005682">
    <property type="term" value="C:U5 snRNP"/>
    <property type="evidence" value="ECO:0000318"/>
    <property type="project" value="GO_Central"/>
</dbReference>
<keyword evidence="5" id="KW-0747">Spliceosome</keyword>
<dbReference type="OMA" id="SFAQVRW"/>
<dbReference type="SUPFAM" id="SSF47938">
    <property type="entry name" value="Functional domain of the splicing factor Prp18"/>
    <property type="match status" value="1"/>
</dbReference>
<evidence type="ECO:0000313" key="11">
    <source>
        <dbReference type="EMBL" id="EEB07365.1"/>
    </source>
</evidence>
<dbReference type="OrthoDB" id="10261918at2759"/>
<dbReference type="eggNOG" id="KOG2808">
    <property type="taxonomic scope" value="Eukaryota"/>
</dbReference>
<dbReference type="GO" id="GO:0071021">
    <property type="term" value="C:U2-type post-spliceosomal complex"/>
    <property type="evidence" value="ECO:0000318"/>
    <property type="project" value="GO_Central"/>
</dbReference>
<keyword evidence="8" id="KW-0175">Coiled coil</keyword>
<dbReference type="GeneID" id="7049200"/>
<protein>
    <recommendedName>
        <fullName evidence="3">Pre-mRNA-splicing factor 18</fullName>
    </recommendedName>
</protein>
<dbReference type="GO" id="GO:0000350">
    <property type="term" value="P:generation of catalytic spliceosome for second transesterification step"/>
    <property type="evidence" value="ECO:0000318"/>
    <property type="project" value="GO_Central"/>
</dbReference>
<dbReference type="GO" id="GO:0046540">
    <property type="term" value="C:U4/U6 x U5 tri-snRNP complex"/>
    <property type="evidence" value="ECO:0000318"/>
    <property type="project" value="GO_Central"/>
</dbReference>
<name>B6K2I4_SCHJY</name>
<dbReference type="Proteomes" id="UP000001744">
    <property type="component" value="Unassembled WGS sequence"/>
</dbReference>
<evidence type="ECO:0000256" key="2">
    <source>
        <dbReference type="ARBA" id="ARBA00008137"/>
    </source>
</evidence>
<dbReference type="VEuPathDB" id="FungiDB:SJAG_02455"/>
<evidence type="ECO:0000313" key="13">
    <source>
        <dbReference type="Proteomes" id="UP000001744"/>
    </source>
</evidence>
<feature type="domain" description="Pre-mRNA processing factor 4 (PRP4)-like" evidence="10">
    <location>
        <begin position="115"/>
        <end position="167"/>
    </location>
</feature>
<dbReference type="InterPro" id="IPR036285">
    <property type="entry name" value="PRP4-like_sf"/>
</dbReference>
<keyword evidence="7" id="KW-0539">Nucleus</keyword>
<keyword evidence="6" id="KW-0508">mRNA splicing</keyword>
<dbReference type="EMBL" id="KE651166">
    <property type="protein sequence ID" value="EEB07365.1"/>
    <property type="molecule type" value="Genomic_DNA"/>
</dbReference>
<evidence type="ECO:0000256" key="4">
    <source>
        <dbReference type="ARBA" id="ARBA00022664"/>
    </source>
</evidence>
<feature type="compositionally biased region" description="Basic and acidic residues" evidence="9">
    <location>
        <begin position="28"/>
        <end position="63"/>
    </location>
</feature>
<proteinExistence type="inferred from homology"/>
<evidence type="ECO:0000256" key="8">
    <source>
        <dbReference type="SAM" id="Coils"/>
    </source>
</evidence>
<evidence type="ECO:0000256" key="9">
    <source>
        <dbReference type="SAM" id="MobiDB-lite"/>
    </source>
</evidence>
<keyword evidence="13" id="KW-1185">Reference proteome</keyword>
<comment type="subcellular location">
    <subcellularLocation>
        <location evidence="1">Nucleus</location>
    </subcellularLocation>
</comment>
<keyword evidence="4" id="KW-0507">mRNA processing</keyword>
<evidence type="ECO:0000256" key="1">
    <source>
        <dbReference type="ARBA" id="ARBA00004123"/>
    </source>
</evidence>
<evidence type="ECO:0000259" key="10">
    <source>
        <dbReference type="SMART" id="SM00500"/>
    </source>
</evidence>
<reference evidence="11 13" key="1">
    <citation type="journal article" date="2011" name="Science">
        <title>Comparative functional genomics of the fission yeasts.</title>
        <authorList>
            <person name="Rhind N."/>
            <person name="Chen Z."/>
            <person name="Yassour M."/>
            <person name="Thompson D.A."/>
            <person name="Haas B.J."/>
            <person name="Habib N."/>
            <person name="Wapinski I."/>
            <person name="Roy S."/>
            <person name="Lin M.F."/>
            <person name="Heiman D.I."/>
            <person name="Young S.K."/>
            <person name="Furuya K."/>
            <person name="Guo Y."/>
            <person name="Pidoux A."/>
            <person name="Chen H.M."/>
            <person name="Robbertse B."/>
            <person name="Goldberg J.M."/>
            <person name="Aoki K."/>
            <person name="Bayne E.H."/>
            <person name="Berlin A.M."/>
            <person name="Desjardins C.A."/>
            <person name="Dobbs E."/>
            <person name="Dukaj L."/>
            <person name="Fan L."/>
            <person name="FitzGerald M.G."/>
            <person name="French C."/>
            <person name="Gujja S."/>
            <person name="Hansen K."/>
            <person name="Keifenheim D."/>
            <person name="Levin J.Z."/>
            <person name="Mosher R.A."/>
            <person name="Mueller C.A."/>
            <person name="Pfiffner J."/>
            <person name="Priest M."/>
            <person name="Russ C."/>
            <person name="Smialowska A."/>
            <person name="Swoboda P."/>
            <person name="Sykes S.M."/>
            <person name="Vaughn M."/>
            <person name="Vengrova S."/>
            <person name="Yoder R."/>
            <person name="Zeng Q."/>
            <person name="Allshire R."/>
            <person name="Baulcombe D."/>
            <person name="Birren B.W."/>
            <person name="Brown W."/>
            <person name="Ekwall K."/>
            <person name="Kellis M."/>
            <person name="Leatherwood J."/>
            <person name="Levin H."/>
            <person name="Margalit H."/>
            <person name="Martienssen R."/>
            <person name="Nieduszynski C.A."/>
            <person name="Spatafora J.W."/>
            <person name="Friedman N."/>
            <person name="Dalgaard J.Z."/>
            <person name="Baumann P."/>
            <person name="Niki H."/>
            <person name="Regev A."/>
            <person name="Nusbaum C."/>
        </authorList>
    </citation>
    <scope>NUCLEOTIDE SEQUENCE [LARGE SCALE GENOMIC DNA]</scope>
    <source>
        <strain evidence="13">yFS275 / FY16936</strain>
    </source>
</reference>
<gene>
    <name evidence="12" type="primary">prp18</name>
    <name evidence="11" type="ORF">SJAG_02455</name>
</gene>
<dbReference type="SUPFAM" id="SSF158230">
    <property type="entry name" value="PRP4-like"/>
    <property type="match status" value="1"/>
</dbReference>
<dbReference type="PANTHER" id="PTHR13007:SF19">
    <property type="entry name" value="PRE-MRNA-SPLICING FACTOR 18"/>
    <property type="match status" value="1"/>
</dbReference>
<feature type="compositionally biased region" description="Basic and acidic residues" evidence="9">
    <location>
        <begin position="79"/>
        <end position="95"/>
    </location>
</feature>
<feature type="compositionally biased region" description="Polar residues" evidence="9">
    <location>
        <begin position="98"/>
        <end position="108"/>
    </location>
</feature>
<dbReference type="Gene3D" id="1.20.940.10">
    <property type="entry name" value="Functional domain of the splicing factor Prp18"/>
    <property type="match status" value="1"/>
</dbReference>
<dbReference type="InterPro" id="IPR014906">
    <property type="entry name" value="PRP4-like"/>
</dbReference>
<dbReference type="HOGENOM" id="CLU_039675_0_0_1"/>
<comment type="similarity">
    <text evidence="2">Belongs to the PRP18 family.</text>
</comment>
<sequence length="344" mass="40923">MDFLKEEIERKRRQIQADGELPVKRAFRRGDLEKAREEKYREEQAQREKEREKKRKQHEEELQQMRQKLIQSKTALQKKTGETRLPSDKEERKAPPQDATTEGSSDAQANGEDTVPISTIQSQLRAMKKPIRLFGENEDMIRTRWKSEQKEQRKRDLEQELKNQRVEIIEWERCNTQRSKVARQLIVFIRHGLRLWQEFFAKKSIEELDLSTTKAQYKVFQQASQHLELLINKIIDDQIDNEVFERVAEICYWCQKEEFVKANDAYLRVSIGNAPWPIGVTMVGIHERSSRERLTAHSVGHVLNDEMTRKWLQALKRLVTFFDKERPLWKTVEEAGNEEHELQS</sequence>
<dbReference type="Pfam" id="PF02840">
    <property type="entry name" value="Prp18"/>
    <property type="match status" value="1"/>
</dbReference>
<dbReference type="STRING" id="402676.B6K2I4"/>
<evidence type="ECO:0000256" key="6">
    <source>
        <dbReference type="ARBA" id="ARBA00023187"/>
    </source>
</evidence>
<dbReference type="InterPro" id="IPR004098">
    <property type="entry name" value="Prp18"/>
</dbReference>
<feature type="region of interest" description="Disordered" evidence="9">
    <location>
        <begin position="14"/>
        <end position="115"/>
    </location>
</feature>
<accession>B6K2I4</accession>
<organism evidence="11 13">
    <name type="scientific">Schizosaccharomyces japonicus (strain yFS275 / FY16936)</name>
    <name type="common">Fission yeast</name>
    <dbReference type="NCBI Taxonomy" id="402676"/>
    <lineage>
        <taxon>Eukaryota</taxon>
        <taxon>Fungi</taxon>
        <taxon>Dikarya</taxon>
        <taxon>Ascomycota</taxon>
        <taxon>Taphrinomycotina</taxon>
        <taxon>Schizosaccharomycetes</taxon>
        <taxon>Schizosaccharomycetales</taxon>
        <taxon>Schizosaccharomycetaceae</taxon>
        <taxon>Schizosaccharomyces</taxon>
    </lineage>
</organism>
<dbReference type="InterPro" id="IPR039979">
    <property type="entry name" value="PRPF18"/>
</dbReference>
<dbReference type="AlphaFoldDB" id="B6K2I4"/>
<dbReference type="SMART" id="SM00500">
    <property type="entry name" value="SFM"/>
    <property type="match status" value="1"/>
</dbReference>
<evidence type="ECO:0000256" key="7">
    <source>
        <dbReference type="ARBA" id="ARBA00023242"/>
    </source>
</evidence>
<feature type="coiled-coil region" evidence="8">
    <location>
        <begin position="140"/>
        <end position="174"/>
    </location>
</feature>
<dbReference type="PANTHER" id="PTHR13007">
    <property type="entry name" value="PRE-MRNA SPLICING FACTOR-RELATED"/>
    <property type="match status" value="1"/>
</dbReference>
<evidence type="ECO:0000256" key="5">
    <source>
        <dbReference type="ARBA" id="ARBA00022728"/>
    </source>
</evidence>
<dbReference type="RefSeq" id="XP_002173658.1">
    <property type="nucleotide sequence ID" value="XM_002173622.2"/>
</dbReference>
<dbReference type="JaponicusDB" id="SJAG_02455">
    <property type="gene designation" value="prp18"/>
</dbReference>
<evidence type="ECO:0000256" key="3">
    <source>
        <dbReference type="ARBA" id="ARBA00018242"/>
    </source>
</evidence>